<sequence length="150" mass="16004">MPSIRGPALPTIGRVKQDGRVSAPTIPPKARHPAVPLSHLPACPPASSPNSDQETKTQQEGEIRPRLRPSRRPSSSCLPLSRTPNEVPVLQPWASASPAWLPSGSGLELAHLVGLGTEGASQAPAGPHRLTSPGQSLRQRLWWQVSQSHL</sequence>
<feature type="compositionally biased region" description="Basic and acidic residues" evidence="1">
    <location>
        <begin position="53"/>
        <end position="65"/>
    </location>
</feature>
<feature type="compositionally biased region" description="Low complexity" evidence="1">
    <location>
        <begin position="72"/>
        <end position="84"/>
    </location>
</feature>
<protein>
    <submittedName>
        <fullName evidence="2">Uncharacterized protein</fullName>
    </submittedName>
</protein>
<proteinExistence type="predicted"/>
<dbReference type="Proteomes" id="UP000558488">
    <property type="component" value="Unassembled WGS sequence"/>
</dbReference>
<feature type="region of interest" description="Disordered" evidence="1">
    <location>
        <begin position="1"/>
        <end position="86"/>
    </location>
</feature>
<dbReference type="AlphaFoldDB" id="A0A7J7RVJ6"/>
<organism evidence="2 3">
    <name type="scientific">Pipistrellus kuhlii</name>
    <name type="common">Kuhl's pipistrelle</name>
    <dbReference type="NCBI Taxonomy" id="59472"/>
    <lineage>
        <taxon>Eukaryota</taxon>
        <taxon>Metazoa</taxon>
        <taxon>Chordata</taxon>
        <taxon>Craniata</taxon>
        <taxon>Vertebrata</taxon>
        <taxon>Euteleostomi</taxon>
        <taxon>Mammalia</taxon>
        <taxon>Eutheria</taxon>
        <taxon>Laurasiatheria</taxon>
        <taxon>Chiroptera</taxon>
        <taxon>Yangochiroptera</taxon>
        <taxon>Vespertilionidae</taxon>
        <taxon>Pipistrellus</taxon>
    </lineage>
</organism>
<accession>A0A7J7RVJ6</accession>
<evidence type="ECO:0000313" key="3">
    <source>
        <dbReference type="Proteomes" id="UP000558488"/>
    </source>
</evidence>
<comment type="caution">
    <text evidence="2">The sequence shown here is derived from an EMBL/GenBank/DDBJ whole genome shotgun (WGS) entry which is preliminary data.</text>
</comment>
<evidence type="ECO:0000313" key="2">
    <source>
        <dbReference type="EMBL" id="KAF6280169.1"/>
    </source>
</evidence>
<name>A0A7J7RVJ6_PIPKU</name>
<evidence type="ECO:0000256" key="1">
    <source>
        <dbReference type="SAM" id="MobiDB-lite"/>
    </source>
</evidence>
<dbReference type="EMBL" id="JACAGB010000058">
    <property type="protein sequence ID" value="KAF6280169.1"/>
    <property type="molecule type" value="Genomic_DNA"/>
</dbReference>
<gene>
    <name evidence="2" type="ORF">mPipKuh1_010233</name>
</gene>
<reference evidence="2 3" key="1">
    <citation type="journal article" date="2020" name="Nature">
        <title>Six reference-quality genomes reveal evolution of bat adaptations.</title>
        <authorList>
            <person name="Jebb D."/>
            <person name="Huang Z."/>
            <person name="Pippel M."/>
            <person name="Hughes G.M."/>
            <person name="Lavrichenko K."/>
            <person name="Devanna P."/>
            <person name="Winkler S."/>
            <person name="Jermiin L.S."/>
            <person name="Skirmuntt E.C."/>
            <person name="Katzourakis A."/>
            <person name="Burkitt-Gray L."/>
            <person name="Ray D.A."/>
            <person name="Sullivan K.A.M."/>
            <person name="Roscito J.G."/>
            <person name="Kirilenko B.M."/>
            <person name="Davalos L.M."/>
            <person name="Corthals A.P."/>
            <person name="Power M.L."/>
            <person name="Jones G."/>
            <person name="Ransome R.D."/>
            <person name="Dechmann D.K.N."/>
            <person name="Locatelli A.G."/>
            <person name="Puechmaille S.J."/>
            <person name="Fedrigo O."/>
            <person name="Jarvis E.D."/>
            <person name="Hiller M."/>
            <person name="Vernes S.C."/>
            <person name="Myers E.W."/>
            <person name="Teeling E.C."/>
        </authorList>
    </citation>
    <scope>NUCLEOTIDE SEQUENCE [LARGE SCALE GENOMIC DNA]</scope>
    <source>
        <strain evidence="2">MPipKuh1</strain>
        <tissue evidence="2">Flight muscle</tissue>
    </source>
</reference>
<keyword evidence="3" id="KW-1185">Reference proteome</keyword>